<dbReference type="GeneID" id="54298288"/>
<gene>
    <name evidence="2" type="ORF">K452DRAFT_289261</name>
</gene>
<name>A0A6A6B6Y8_9PEZI</name>
<evidence type="ECO:0000256" key="1">
    <source>
        <dbReference type="SAM" id="MobiDB-lite"/>
    </source>
</evidence>
<accession>A0A6A6B6Y8</accession>
<sequence>MSSSYSKHHMRPSSLHQRPSYTSSPRPDQYATGHSKPSHAKLHKRSSTSAVPSASPDLAAISPLPMDLPHEEPRRSLDLATHSARKFKPYLRRLSTKERNSLDLSLPAADNESFSALGIQEYAVVPRSVPDANFPHAGPRHQHHRSTSSNSQDSASSGRLRQPTVPYVNAIRQASRQFKPPSERSHPDSVYEEDYIGEAGDIMSSDEFFCRQPALESRRRSGSMSSTRNAPAPLHSLSTGSVTRLGSQSQTSLSNLRSRREISRSETAPSPGSRTSLDKAFGFVRGRESPVDPLSRAASIRAARMEFQAKEEAKERKAEKEAMKKRDREERRRAKQEERQQHISDQEEDYERHSLDEKTDSVPSADEEHPSPSPTEDSSPTHTVPPSTTRTVRTCTDLRTRRPVKSRWAAFVAWFRTRLLRLKCL</sequence>
<dbReference type="EMBL" id="ML995491">
    <property type="protein sequence ID" value="KAF2139879.1"/>
    <property type="molecule type" value="Genomic_DNA"/>
</dbReference>
<evidence type="ECO:0000313" key="3">
    <source>
        <dbReference type="Proteomes" id="UP000799438"/>
    </source>
</evidence>
<feature type="compositionally biased region" description="Polar residues" evidence="1">
    <location>
        <begin position="14"/>
        <end position="26"/>
    </location>
</feature>
<feature type="region of interest" description="Disordered" evidence="1">
    <location>
        <begin position="1"/>
        <end position="100"/>
    </location>
</feature>
<keyword evidence="3" id="KW-1185">Reference proteome</keyword>
<feature type="compositionally biased region" description="Basic residues" evidence="1">
    <location>
        <begin position="1"/>
        <end position="11"/>
    </location>
</feature>
<organism evidence="2 3">
    <name type="scientific">Aplosporella prunicola CBS 121167</name>
    <dbReference type="NCBI Taxonomy" id="1176127"/>
    <lineage>
        <taxon>Eukaryota</taxon>
        <taxon>Fungi</taxon>
        <taxon>Dikarya</taxon>
        <taxon>Ascomycota</taxon>
        <taxon>Pezizomycotina</taxon>
        <taxon>Dothideomycetes</taxon>
        <taxon>Dothideomycetes incertae sedis</taxon>
        <taxon>Botryosphaeriales</taxon>
        <taxon>Aplosporellaceae</taxon>
        <taxon>Aplosporella</taxon>
    </lineage>
</organism>
<feature type="compositionally biased region" description="Low complexity" evidence="1">
    <location>
        <begin position="147"/>
        <end position="157"/>
    </location>
</feature>
<feature type="compositionally biased region" description="Basic and acidic residues" evidence="1">
    <location>
        <begin position="311"/>
        <end position="370"/>
    </location>
</feature>
<feature type="compositionally biased region" description="Polar residues" evidence="1">
    <location>
        <begin position="265"/>
        <end position="275"/>
    </location>
</feature>
<proteinExistence type="predicted"/>
<evidence type="ECO:0000313" key="2">
    <source>
        <dbReference type="EMBL" id="KAF2139879.1"/>
    </source>
</evidence>
<feature type="compositionally biased region" description="Basic and acidic residues" evidence="1">
    <location>
        <begin position="68"/>
        <end position="77"/>
    </location>
</feature>
<dbReference type="Proteomes" id="UP000799438">
    <property type="component" value="Unassembled WGS sequence"/>
</dbReference>
<feature type="compositionally biased region" description="Polar residues" evidence="1">
    <location>
        <begin position="236"/>
        <end position="256"/>
    </location>
</feature>
<feature type="region of interest" description="Disordered" evidence="1">
    <location>
        <begin position="311"/>
        <end position="395"/>
    </location>
</feature>
<dbReference type="RefSeq" id="XP_033395592.1">
    <property type="nucleotide sequence ID" value="XM_033540792.1"/>
</dbReference>
<protein>
    <submittedName>
        <fullName evidence="2">Uncharacterized protein</fullName>
    </submittedName>
</protein>
<feature type="compositionally biased region" description="Basic residues" evidence="1">
    <location>
        <begin position="36"/>
        <end position="46"/>
    </location>
</feature>
<feature type="compositionally biased region" description="Low complexity" evidence="1">
    <location>
        <begin position="374"/>
        <end position="395"/>
    </location>
</feature>
<dbReference type="AlphaFoldDB" id="A0A6A6B6Y8"/>
<reference evidence="2" key="1">
    <citation type="journal article" date="2020" name="Stud. Mycol.">
        <title>101 Dothideomycetes genomes: a test case for predicting lifestyles and emergence of pathogens.</title>
        <authorList>
            <person name="Haridas S."/>
            <person name="Albert R."/>
            <person name="Binder M."/>
            <person name="Bloem J."/>
            <person name="Labutti K."/>
            <person name="Salamov A."/>
            <person name="Andreopoulos B."/>
            <person name="Baker S."/>
            <person name="Barry K."/>
            <person name="Bills G."/>
            <person name="Bluhm B."/>
            <person name="Cannon C."/>
            <person name="Castanera R."/>
            <person name="Culley D."/>
            <person name="Daum C."/>
            <person name="Ezra D."/>
            <person name="Gonzalez J."/>
            <person name="Henrissat B."/>
            <person name="Kuo A."/>
            <person name="Liang C."/>
            <person name="Lipzen A."/>
            <person name="Lutzoni F."/>
            <person name="Magnuson J."/>
            <person name="Mondo S."/>
            <person name="Nolan M."/>
            <person name="Ohm R."/>
            <person name="Pangilinan J."/>
            <person name="Park H.-J."/>
            <person name="Ramirez L."/>
            <person name="Alfaro M."/>
            <person name="Sun H."/>
            <person name="Tritt A."/>
            <person name="Yoshinaga Y."/>
            <person name="Zwiers L.-H."/>
            <person name="Turgeon B."/>
            <person name="Goodwin S."/>
            <person name="Spatafora J."/>
            <person name="Crous P."/>
            <person name="Grigoriev I."/>
        </authorList>
    </citation>
    <scope>NUCLEOTIDE SEQUENCE</scope>
    <source>
        <strain evidence="2">CBS 121167</strain>
    </source>
</reference>
<feature type="region of interest" description="Disordered" evidence="1">
    <location>
        <begin position="130"/>
        <end position="162"/>
    </location>
</feature>
<dbReference type="OrthoDB" id="5377213at2759"/>
<feature type="region of interest" description="Disordered" evidence="1">
    <location>
        <begin position="214"/>
        <end position="281"/>
    </location>
</feature>